<sequence>MRVFSLLVLLLCVTAPSTKPVNYSANRIIFLLDQEKVILSGETKVRHRDILVTADSIEYELGTRQLQAYGNPVLHDGDETIEGEFMSYDVGKGEGTILNAKTEISRGFFEGRKIRKVADDVLNVSRGRFTTCELGEPHYYFKSWKMKIYLNDMVLCQPVVLYIQGIPVFAVPFWFFPIRKERHSGLLTPRVGRDSEEGRYIKNIAYYHVINDYADATFSLDYMQLIGYRLTVEGIYLINPWITGGLVTSLVDDRRTATRRWSVNLSHRQKWEEGYNLLLRGDFVSDLSYYREYSEDLPERMTRTLDSYVALTKSLRGSNLSIVASEKRDLEENTSMRVLPRLSFSLFPVELVKSTYFSYSGRLVNQHTSIMNSVQTVQNTARLNTKQRLWDRLNLT</sequence>
<reference evidence="4 5" key="1">
    <citation type="journal article" date="2015" name="Microbiome">
        <title>Genomic resolution of linkages in carbon, nitrogen, and sulfur cycling among widespread estuary sediment bacteria.</title>
        <authorList>
            <person name="Baker B.J."/>
            <person name="Lazar C.S."/>
            <person name="Teske A.P."/>
            <person name="Dick G.J."/>
        </authorList>
    </citation>
    <scope>NUCLEOTIDE SEQUENCE [LARGE SCALE GENOMIC DNA]</scope>
    <source>
        <strain evidence="4">DG_26</strain>
    </source>
</reference>
<evidence type="ECO:0000259" key="3">
    <source>
        <dbReference type="Pfam" id="PF19838"/>
    </source>
</evidence>
<accession>A0A0S7WGW7</accession>
<dbReference type="Gene3D" id="2.60.450.10">
    <property type="entry name" value="Lipopolysaccharide (LPS) transport protein A like domain"/>
    <property type="match status" value="1"/>
</dbReference>
<dbReference type="Proteomes" id="UP000051124">
    <property type="component" value="Unassembled WGS sequence"/>
</dbReference>
<dbReference type="InterPro" id="IPR005653">
    <property type="entry name" value="OstA-like_N"/>
</dbReference>
<feature type="non-terminal residue" evidence="4">
    <location>
        <position position="396"/>
    </location>
</feature>
<dbReference type="Pfam" id="PF19838">
    <property type="entry name" value="LptD_2"/>
    <property type="match status" value="1"/>
</dbReference>
<protein>
    <submittedName>
        <fullName evidence="4">Uncharacterized protein</fullName>
    </submittedName>
</protein>
<organism evidence="4 5">
    <name type="scientific">candidate division TA06 bacterium DG_26</name>
    <dbReference type="NCBI Taxonomy" id="1703771"/>
    <lineage>
        <taxon>Bacteria</taxon>
        <taxon>Bacteria division TA06</taxon>
    </lineage>
</organism>
<evidence type="ECO:0000313" key="4">
    <source>
        <dbReference type="EMBL" id="KPJ49363.1"/>
    </source>
</evidence>
<dbReference type="InterPro" id="IPR050218">
    <property type="entry name" value="LptD"/>
</dbReference>
<name>A0A0S7WGW7_UNCT6</name>
<evidence type="ECO:0000256" key="1">
    <source>
        <dbReference type="ARBA" id="ARBA00023237"/>
    </source>
</evidence>
<feature type="domain" description="LPS-assembly protein LptD central" evidence="3">
    <location>
        <begin position="155"/>
        <end position="381"/>
    </location>
</feature>
<dbReference type="GO" id="GO:1990351">
    <property type="term" value="C:transporter complex"/>
    <property type="evidence" value="ECO:0007669"/>
    <property type="project" value="TreeGrafter"/>
</dbReference>
<evidence type="ECO:0000259" key="2">
    <source>
        <dbReference type="Pfam" id="PF03968"/>
    </source>
</evidence>
<dbReference type="AlphaFoldDB" id="A0A0S7WGW7"/>
<gene>
    <name evidence="4" type="ORF">AMJ40_05715</name>
</gene>
<keyword evidence="1" id="KW-0998">Cell outer membrane</keyword>
<evidence type="ECO:0000313" key="5">
    <source>
        <dbReference type="Proteomes" id="UP000051124"/>
    </source>
</evidence>
<dbReference type="PANTHER" id="PTHR30189:SF1">
    <property type="entry name" value="LPS-ASSEMBLY PROTEIN LPTD"/>
    <property type="match status" value="1"/>
</dbReference>
<dbReference type="InterPro" id="IPR045659">
    <property type="entry name" value="LptD_2"/>
</dbReference>
<dbReference type="EMBL" id="LIZT01000062">
    <property type="protein sequence ID" value="KPJ49363.1"/>
    <property type="molecule type" value="Genomic_DNA"/>
</dbReference>
<proteinExistence type="predicted"/>
<dbReference type="GO" id="GO:0009279">
    <property type="term" value="C:cell outer membrane"/>
    <property type="evidence" value="ECO:0007669"/>
    <property type="project" value="TreeGrafter"/>
</dbReference>
<feature type="domain" description="Organic solvent tolerance-like N-terminal" evidence="2">
    <location>
        <begin position="37"/>
        <end position="92"/>
    </location>
</feature>
<comment type="caution">
    <text evidence="4">The sequence shown here is derived from an EMBL/GenBank/DDBJ whole genome shotgun (WGS) entry which is preliminary data.</text>
</comment>
<keyword evidence="1" id="KW-0472">Membrane</keyword>
<dbReference type="PANTHER" id="PTHR30189">
    <property type="entry name" value="LPS-ASSEMBLY PROTEIN"/>
    <property type="match status" value="1"/>
</dbReference>
<dbReference type="Pfam" id="PF03968">
    <property type="entry name" value="LptD_N"/>
    <property type="match status" value="1"/>
</dbReference>